<reference evidence="2" key="2">
    <citation type="submission" date="2020-09" db="EMBL/GenBank/DDBJ databases">
        <authorList>
            <person name="Sun Q."/>
            <person name="Ohkuma M."/>
        </authorList>
    </citation>
    <scope>NUCLEOTIDE SEQUENCE</scope>
    <source>
        <strain evidence="2">JCM 4477</strain>
    </source>
</reference>
<protein>
    <submittedName>
        <fullName evidence="2">Uncharacterized protein</fullName>
    </submittedName>
</protein>
<evidence type="ECO:0000256" key="1">
    <source>
        <dbReference type="SAM" id="MobiDB-lite"/>
    </source>
</evidence>
<evidence type="ECO:0000313" key="2">
    <source>
        <dbReference type="EMBL" id="GHF34281.1"/>
    </source>
</evidence>
<feature type="region of interest" description="Disordered" evidence="1">
    <location>
        <begin position="1"/>
        <end position="74"/>
    </location>
</feature>
<sequence>MPRPRTRNVRSPHTVKPDSRPRGETGNPCTGPHDPSIPFNGPVAGAVHRSRDPRWQILRGTPRALSARSRDRIA</sequence>
<gene>
    <name evidence="2" type="ORF">GCM10018772_69910</name>
</gene>
<evidence type="ECO:0000313" key="3">
    <source>
        <dbReference type="Proteomes" id="UP000630718"/>
    </source>
</evidence>
<dbReference type="Proteomes" id="UP000630718">
    <property type="component" value="Unassembled WGS sequence"/>
</dbReference>
<proteinExistence type="predicted"/>
<reference evidence="2" key="1">
    <citation type="journal article" date="2014" name="Int. J. Syst. Evol. Microbiol.">
        <title>Complete genome sequence of Corynebacterium casei LMG S-19264T (=DSM 44701T), isolated from a smear-ripened cheese.</title>
        <authorList>
            <consortium name="US DOE Joint Genome Institute (JGI-PGF)"/>
            <person name="Walter F."/>
            <person name="Albersmeier A."/>
            <person name="Kalinowski J."/>
            <person name="Ruckert C."/>
        </authorList>
    </citation>
    <scope>NUCLEOTIDE SEQUENCE</scope>
    <source>
        <strain evidence="2">JCM 4477</strain>
    </source>
</reference>
<dbReference type="EMBL" id="BNBI01000024">
    <property type="protein sequence ID" value="GHF34281.1"/>
    <property type="molecule type" value="Genomic_DNA"/>
</dbReference>
<dbReference type="AlphaFoldDB" id="A0A919EC67"/>
<keyword evidence="3" id="KW-1185">Reference proteome</keyword>
<organism evidence="2 3">
    <name type="scientific">Streptomyces fumanus</name>
    <dbReference type="NCBI Taxonomy" id="67302"/>
    <lineage>
        <taxon>Bacteria</taxon>
        <taxon>Bacillati</taxon>
        <taxon>Actinomycetota</taxon>
        <taxon>Actinomycetes</taxon>
        <taxon>Kitasatosporales</taxon>
        <taxon>Streptomycetaceae</taxon>
        <taxon>Streptomyces</taxon>
    </lineage>
</organism>
<comment type="caution">
    <text evidence="2">The sequence shown here is derived from an EMBL/GenBank/DDBJ whole genome shotgun (WGS) entry which is preliminary data.</text>
</comment>
<name>A0A919EC67_9ACTN</name>
<feature type="compositionally biased region" description="Basic residues" evidence="1">
    <location>
        <begin position="1"/>
        <end position="10"/>
    </location>
</feature>
<accession>A0A919EC67</accession>